<name>A0A8E2AGK8_9APHY</name>
<feature type="compositionally biased region" description="Polar residues" evidence="1">
    <location>
        <begin position="8"/>
        <end position="17"/>
    </location>
</feature>
<evidence type="ECO:0000256" key="1">
    <source>
        <dbReference type="SAM" id="MobiDB-lite"/>
    </source>
</evidence>
<dbReference type="AlphaFoldDB" id="A0A8E2AGK8"/>
<dbReference type="OrthoDB" id="341421at2759"/>
<evidence type="ECO:0000313" key="3">
    <source>
        <dbReference type="Proteomes" id="UP000250043"/>
    </source>
</evidence>
<dbReference type="Proteomes" id="UP000250043">
    <property type="component" value="Unassembled WGS sequence"/>
</dbReference>
<keyword evidence="3" id="KW-1185">Reference proteome</keyword>
<accession>A0A8E2AGK8</accession>
<feature type="region of interest" description="Disordered" evidence="1">
    <location>
        <begin position="706"/>
        <end position="737"/>
    </location>
</feature>
<sequence length="774" mass="85898">MSPLFENATASGQSEQSLGGRLGEWASGRGRNNQNGSIGIRPLERSPLCRRPPSRRQSTKEHGMQGPRSRGKGGRAKPAPSAQRRLVGDTFASDLENARGWNASVRMMCDRLDLPDLSTRDGLKKVHTNFAEIYCRLDEAYSTNRDNPEVLVGIVGIWAKLSVDVIPRGKMFDEEYNAPPRRVFHPPHRPSDSLGDQHQGGVIAKDGIAREAPRLIRTTEQFPNDPKVAELCIVTLMHSVGISMRKPDLKQPDIVLAFELPRLLRVTIDALRMPTATFYMMCHAMRLLSGAATRFKAECGASMSVRCAAVCTLFEVHCEVCEVEDETNQMFDLDSLTATLVAEWPANIAAATDKYGVQNCDSMKMLQNAAEFLQVMETYSQHQDPYVLGKVAACFITRSILVLKPCSSEPKKTPCSQCSEFLPRCINTYMMAGHRYMEAFTRAQAVIARNPNLAYAYYAIVLCLSPFPKNEMALRTAKKGLKCTQTTSFVRNYLQWVAVDRAGKLGISILEDQHASSAACAEGIAILTSAYEDAQAFIACAPPDSPYLGAVLNWLVILTLLIRGHDMAPDLQEFQATLDEIDLADQIRAFFGYPPKRMLPRVTRELIFDLYPAAVKEWGPTVARFNGTYGNADRQPINVSKAENDLAAWLAELHVGARSVGGDGAQHELRRALSLLLVQEFERGAQEVWSMRQHEHVCGLIEKDRSSDSDLQHIPTSPDERRSACGTTTPTNELTDEDHHKNLLVYHILLENAAASDHSQPVELPNESCGCSWY</sequence>
<feature type="region of interest" description="Disordered" evidence="1">
    <location>
        <begin position="1"/>
        <end position="87"/>
    </location>
</feature>
<protein>
    <submittedName>
        <fullName evidence="2">Uncharacterized protein</fullName>
    </submittedName>
</protein>
<proteinExistence type="predicted"/>
<dbReference type="EMBL" id="KV722726">
    <property type="protein sequence ID" value="OCH84093.1"/>
    <property type="molecule type" value="Genomic_DNA"/>
</dbReference>
<gene>
    <name evidence="2" type="ORF">OBBRIDRAFT_808497</name>
</gene>
<reference evidence="2 3" key="1">
    <citation type="submission" date="2016-07" db="EMBL/GenBank/DDBJ databases">
        <title>Draft genome of the white-rot fungus Obba rivulosa 3A-2.</title>
        <authorList>
            <consortium name="DOE Joint Genome Institute"/>
            <person name="Miettinen O."/>
            <person name="Riley R."/>
            <person name="Acob R."/>
            <person name="Barry K."/>
            <person name="Cullen D."/>
            <person name="De Vries R."/>
            <person name="Hainaut M."/>
            <person name="Hatakka A."/>
            <person name="Henrissat B."/>
            <person name="Hilden K."/>
            <person name="Kuo R."/>
            <person name="Labutti K."/>
            <person name="Lipzen A."/>
            <person name="Makela M.R."/>
            <person name="Sandor L."/>
            <person name="Spatafora J.W."/>
            <person name="Grigoriev I.V."/>
            <person name="Hibbett D.S."/>
        </authorList>
    </citation>
    <scope>NUCLEOTIDE SEQUENCE [LARGE SCALE GENOMIC DNA]</scope>
    <source>
        <strain evidence="2 3">3A-2</strain>
    </source>
</reference>
<evidence type="ECO:0000313" key="2">
    <source>
        <dbReference type="EMBL" id="OCH84093.1"/>
    </source>
</evidence>
<organism evidence="2 3">
    <name type="scientific">Obba rivulosa</name>
    <dbReference type="NCBI Taxonomy" id="1052685"/>
    <lineage>
        <taxon>Eukaryota</taxon>
        <taxon>Fungi</taxon>
        <taxon>Dikarya</taxon>
        <taxon>Basidiomycota</taxon>
        <taxon>Agaricomycotina</taxon>
        <taxon>Agaricomycetes</taxon>
        <taxon>Polyporales</taxon>
        <taxon>Gelatoporiaceae</taxon>
        <taxon>Obba</taxon>
    </lineage>
</organism>